<dbReference type="VEuPathDB" id="FungiDB:SeMB42_g07682"/>
<dbReference type="Proteomes" id="UP000320475">
    <property type="component" value="Unassembled WGS sequence"/>
</dbReference>
<dbReference type="SUPFAM" id="SSF51735">
    <property type="entry name" value="NAD(P)-binding Rossmann-fold domains"/>
    <property type="match status" value="1"/>
</dbReference>
<gene>
    <name evidence="1" type="ORF">SeLEV6574_g08207</name>
</gene>
<protein>
    <submittedName>
        <fullName evidence="1">Uncharacterized protein</fullName>
    </submittedName>
</protein>
<dbReference type="AlphaFoldDB" id="A0A507C776"/>
<dbReference type="EMBL" id="QEAM01000777">
    <property type="protein sequence ID" value="TPX35188.1"/>
    <property type="molecule type" value="Genomic_DNA"/>
</dbReference>
<sequence>MLCTEGAPPHNTTGMTCEGAKEHVKQSADLFECAMEMTRYMHCDAVAVSTAFAADDAKYKHWNHLYKSLQRACKKHFRGESCVVFHNMMFDALYLNREEIKRDGTMSWPVAEDAKACAMSGMDVTRCCMQVMQKMIKCGNQATAHLHKEYHVTGSDKLTPADMMDMMCRSFDMDIEYNEADPKEWRKMMKDMRMLSSLDICLMEEGFQMMKDGCFKKCTNECRKLTGEKPMEMGEWLDEHRDMFERK</sequence>
<evidence type="ECO:0000313" key="1">
    <source>
        <dbReference type="EMBL" id="TPX35188.1"/>
    </source>
</evidence>
<dbReference type="Gene3D" id="3.40.50.720">
    <property type="entry name" value="NAD(P)-binding Rossmann-like Domain"/>
    <property type="match status" value="1"/>
</dbReference>
<dbReference type="InterPro" id="IPR036291">
    <property type="entry name" value="NAD(P)-bd_dom_sf"/>
</dbReference>
<name>A0A507C776_9FUNG</name>
<proteinExistence type="predicted"/>
<dbReference type="PANTHER" id="PTHR43162:SF1">
    <property type="entry name" value="PRESTALK A DIFFERENTIATION PROTEIN A"/>
    <property type="match status" value="1"/>
</dbReference>
<comment type="caution">
    <text evidence="1">The sequence shown here is derived from an EMBL/GenBank/DDBJ whole genome shotgun (WGS) entry which is preliminary data.</text>
</comment>
<dbReference type="OrthoDB" id="2101222at2759"/>
<dbReference type="InterPro" id="IPR051604">
    <property type="entry name" value="Ergot_Alk_Oxidoreductase"/>
</dbReference>
<accession>A0A507C776</accession>
<dbReference type="PANTHER" id="PTHR43162">
    <property type="match status" value="1"/>
</dbReference>
<organism evidence="1 2">
    <name type="scientific">Synchytrium endobioticum</name>
    <dbReference type="NCBI Taxonomy" id="286115"/>
    <lineage>
        <taxon>Eukaryota</taxon>
        <taxon>Fungi</taxon>
        <taxon>Fungi incertae sedis</taxon>
        <taxon>Chytridiomycota</taxon>
        <taxon>Chytridiomycota incertae sedis</taxon>
        <taxon>Chytridiomycetes</taxon>
        <taxon>Synchytriales</taxon>
        <taxon>Synchytriaceae</taxon>
        <taxon>Synchytrium</taxon>
    </lineage>
</organism>
<evidence type="ECO:0000313" key="2">
    <source>
        <dbReference type="Proteomes" id="UP000320475"/>
    </source>
</evidence>
<reference evidence="1 2" key="1">
    <citation type="journal article" date="2019" name="Sci. Rep.">
        <title>Comparative genomics of chytrid fungi reveal insights into the obligate biotrophic and pathogenic lifestyle of Synchytrium endobioticum.</title>
        <authorList>
            <person name="van de Vossenberg B.T.L.H."/>
            <person name="Warris S."/>
            <person name="Nguyen H.D.T."/>
            <person name="van Gent-Pelzer M.P.E."/>
            <person name="Joly D.L."/>
            <person name="van de Geest H.C."/>
            <person name="Bonants P.J.M."/>
            <person name="Smith D.S."/>
            <person name="Levesque C.A."/>
            <person name="van der Lee T.A.J."/>
        </authorList>
    </citation>
    <scope>NUCLEOTIDE SEQUENCE [LARGE SCALE GENOMIC DNA]</scope>
    <source>
        <strain evidence="1 2">LEV6574</strain>
    </source>
</reference>